<dbReference type="NCBIfam" id="TIGR03945">
    <property type="entry name" value="PLP_SbnA_fam"/>
    <property type="match status" value="1"/>
</dbReference>
<dbReference type="InterPro" id="IPR050214">
    <property type="entry name" value="Cys_Synth/Cystath_Beta-Synth"/>
</dbReference>
<dbReference type="CDD" id="cd01561">
    <property type="entry name" value="CBS_like"/>
    <property type="match status" value="1"/>
</dbReference>
<accession>A0ABZ1E594</accession>
<evidence type="ECO:0000256" key="4">
    <source>
        <dbReference type="ARBA" id="ARBA00022898"/>
    </source>
</evidence>
<keyword evidence="4" id="KW-0663">Pyridoxal phosphate</keyword>
<feature type="domain" description="Tryptophan synthase beta chain-like PALP" evidence="5">
    <location>
        <begin position="27"/>
        <end position="306"/>
    </location>
</feature>
<dbReference type="InterPro" id="IPR036052">
    <property type="entry name" value="TrpB-like_PALP_sf"/>
</dbReference>
<evidence type="ECO:0000256" key="3">
    <source>
        <dbReference type="ARBA" id="ARBA00022679"/>
    </source>
</evidence>
<keyword evidence="7" id="KW-1185">Reference proteome</keyword>
<dbReference type="Gene3D" id="3.40.50.1100">
    <property type="match status" value="2"/>
</dbReference>
<reference evidence="6 7" key="1">
    <citation type="submission" date="2023-09" db="EMBL/GenBank/DDBJ databases">
        <title>Thioclava shenzhenensis sp. nov., a multidrug resistant bacteria-antagonizing species isolated from coastal seawater.</title>
        <authorList>
            <person name="Long M."/>
        </authorList>
    </citation>
    <scope>NUCLEOTIDE SEQUENCE [LARGE SCALE GENOMIC DNA]</scope>
    <source>
        <strain evidence="6 7">FTW29</strain>
    </source>
</reference>
<protein>
    <submittedName>
        <fullName evidence="6">2,3-diaminopropionate biosynthesis protein SbnA</fullName>
    </submittedName>
</protein>
<dbReference type="SUPFAM" id="SSF53686">
    <property type="entry name" value="Tryptophan synthase beta subunit-like PLP-dependent enzymes"/>
    <property type="match status" value="1"/>
</dbReference>
<dbReference type="EMBL" id="CP135443">
    <property type="protein sequence ID" value="WRY34972.1"/>
    <property type="molecule type" value="Genomic_DNA"/>
</dbReference>
<keyword evidence="3" id="KW-0808">Transferase</keyword>
<dbReference type="RefSeq" id="WP_406721588.1">
    <property type="nucleotide sequence ID" value="NZ_CP135443.1"/>
</dbReference>
<dbReference type="Proteomes" id="UP001623290">
    <property type="component" value="Chromosome"/>
</dbReference>
<organism evidence="6 7">
    <name type="scientific">Thioclava litoralis</name>
    <dbReference type="NCBI Taxonomy" id="3076557"/>
    <lineage>
        <taxon>Bacteria</taxon>
        <taxon>Pseudomonadati</taxon>
        <taxon>Pseudomonadota</taxon>
        <taxon>Alphaproteobacteria</taxon>
        <taxon>Rhodobacterales</taxon>
        <taxon>Paracoccaceae</taxon>
        <taxon>Thioclava</taxon>
    </lineage>
</organism>
<evidence type="ECO:0000313" key="7">
    <source>
        <dbReference type="Proteomes" id="UP001623290"/>
    </source>
</evidence>
<dbReference type="InterPro" id="IPR023927">
    <property type="entry name" value="SbnA"/>
</dbReference>
<dbReference type="PANTHER" id="PTHR10314">
    <property type="entry name" value="CYSTATHIONINE BETA-SYNTHASE"/>
    <property type="match status" value="1"/>
</dbReference>
<name>A0ABZ1E594_9RHOB</name>
<evidence type="ECO:0000256" key="2">
    <source>
        <dbReference type="ARBA" id="ARBA00011738"/>
    </source>
</evidence>
<evidence type="ECO:0000313" key="6">
    <source>
        <dbReference type="EMBL" id="WRY34972.1"/>
    </source>
</evidence>
<evidence type="ECO:0000256" key="1">
    <source>
        <dbReference type="ARBA" id="ARBA00001933"/>
    </source>
</evidence>
<comment type="subunit">
    <text evidence="2">Homodimer.</text>
</comment>
<dbReference type="Pfam" id="PF00291">
    <property type="entry name" value="PALP"/>
    <property type="match status" value="1"/>
</dbReference>
<dbReference type="InterPro" id="IPR001926">
    <property type="entry name" value="TrpB-like_PALP"/>
</dbReference>
<comment type="cofactor">
    <cofactor evidence="1">
        <name>pyridoxal 5'-phosphate</name>
        <dbReference type="ChEBI" id="CHEBI:597326"/>
    </cofactor>
</comment>
<sequence length="332" mass="35318">MLAAATRSLSQDRQIGDTGFLWNLISPTQFAEIDFGPDLNVVVKFEGSNPGGSIKLKTALALVANCEAAGRLRPGGHVIESSSGNLGIALAMVCANRGYKFTCVVDPNAAKDSLELIRALGGNLVVVSERDANGGYLGSRIAYIETALARDPALVWTNQYANPANPEIHARTTANEILMTYPEVDYLVVGAGTTGTLMGCLSRFHEVGHPAKIIAVDVQGSVTFGGPSGTRRIPGLGTSQRPPISEAHRPDEVIMVDEAQTIIECRRFARTYGVLLGGSSGSVLAGIRTLQNRIPAGALVVTISPDRGDKYVDTIYSDAWVEQHYPGLLTRN</sequence>
<evidence type="ECO:0000259" key="5">
    <source>
        <dbReference type="Pfam" id="PF00291"/>
    </source>
</evidence>
<proteinExistence type="predicted"/>
<gene>
    <name evidence="6" type="primary">sbnA</name>
    <name evidence="6" type="ORF">RPE78_06735</name>
</gene>